<organism evidence="1 2">
    <name type="scientific">Coccidioides immitis (strain RS)</name>
    <name type="common">Valley fever fungus</name>
    <dbReference type="NCBI Taxonomy" id="246410"/>
    <lineage>
        <taxon>Eukaryota</taxon>
        <taxon>Fungi</taxon>
        <taxon>Dikarya</taxon>
        <taxon>Ascomycota</taxon>
        <taxon>Pezizomycotina</taxon>
        <taxon>Eurotiomycetes</taxon>
        <taxon>Eurotiomycetidae</taxon>
        <taxon>Onygenales</taxon>
        <taxon>Onygenaceae</taxon>
        <taxon>Coccidioides</taxon>
    </lineage>
</organism>
<dbReference type="InParanoid" id="J3KME8"/>
<proteinExistence type="predicted"/>
<dbReference type="AlphaFoldDB" id="J3KME8"/>
<name>J3KME8_COCIM</name>
<dbReference type="VEuPathDB" id="FungiDB:CIMG_12603"/>
<keyword evidence="2" id="KW-1185">Reference proteome</keyword>
<dbReference type="KEGG" id="cim:CIMG_12603"/>
<accession>J3KME8</accession>
<dbReference type="EMBL" id="GG704911">
    <property type="protein sequence ID" value="EAS37576.3"/>
    <property type="molecule type" value="Genomic_DNA"/>
</dbReference>
<evidence type="ECO:0000313" key="2">
    <source>
        <dbReference type="Proteomes" id="UP000001261"/>
    </source>
</evidence>
<reference evidence="2" key="1">
    <citation type="journal article" date="2009" name="Genome Res.">
        <title>Comparative genomic analyses of the human fungal pathogens Coccidioides and their relatives.</title>
        <authorList>
            <person name="Sharpton T.J."/>
            <person name="Stajich J.E."/>
            <person name="Rounsley S.D."/>
            <person name="Gardner M.J."/>
            <person name="Wortman J.R."/>
            <person name="Jordar V.S."/>
            <person name="Maiti R."/>
            <person name="Kodira C.D."/>
            <person name="Neafsey D.E."/>
            <person name="Zeng Q."/>
            <person name="Hung C.-Y."/>
            <person name="McMahan C."/>
            <person name="Muszewska A."/>
            <person name="Grynberg M."/>
            <person name="Mandel M.A."/>
            <person name="Kellner E.M."/>
            <person name="Barker B.M."/>
            <person name="Galgiani J.N."/>
            <person name="Orbach M.J."/>
            <person name="Kirkland T.N."/>
            <person name="Cole G.T."/>
            <person name="Henn M.R."/>
            <person name="Birren B.W."/>
            <person name="Taylor J.W."/>
        </authorList>
    </citation>
    <scope>NUCLEOTIDE SEQUENCE [LARGE SCALE GENOMIC DNA]</scope>
    <source>
        <strain evidence="2">RS</strain>
    </source>
</reference>
<dbReference type="RefSeq" id="XP_001249159.2">
    <property type="nucleotide sequence ID" value="XM_001249158.2"/>
</dbReference>
<gene>
    <name evidence="1" type="ORF">CIMG_12603</name>
</gene>
<dbReference type="Proteomes" id="UP000001261">
    <property type="component" value="Unassembled WGS sequence"/>
</dbReference>
<reference evidence="2" key="2">
    <citation type="journal article" date="2010" name="Genome Res.">
        <title>Population genomic sequencing of Coccidioides fungi reveals recent hybridization and transposon control.</title>
        <authorList>
            <person name="Neafsey D.E."/>
            <person name="Barker B.M."/>
            <person name="Sharpton T.J."/>
            <person name="Stajich J.E."/>
            <person name="Park D.J."/>
            <person name="Whiston E."/>
            <person name="Hung C.-Y."/>
            <person name="McMahan C."/>
            <person name="White J."/>
            <person name="Sykes S."/>
            <person name="Heiman D."/>
            <person name="Young S."/>
            <person name="Zeng Q."/>
            <person name="Abouelleil A."/>
            <person name="Aftuck L."/>
            <person name="Bessette D."/>
            <person name="Brown A."/>
            <person name="FitzGerald M."/>
            <person name="Lui A."/>
            <person name="Macdonald J.P."/>
            <person name="Priest M."/>
            <person name="Orbach M.J."/>
            <person name="Galgiani J.N."/>
            <person name="Kirkland T.N."/>
            <person name="Cole G.T."/>
            <person name="Birren B.W."/>
            <person name="Henn M.R."/>
            <person name="Taylor J.W."/>
            <person name="Rounsley S.D."/>
        </authorList>
    </citation>
    <scope>GENOME REANNOTATION</scope>
    <source>
        <strain evidence="2">RS</strain>
    </source>
</reference>
<protein>
    <submittedName>
        <fullName evidence="1">Uncharacterized protein</fullName>
    </submittedName>
</protein>
<sequence>MTDLPLSLEIISFSVEKEKRKRENYLDHLAILEISQSSKKVSCNQGITWHWQRPGYHGREEKEQKTCCQHDKLYNPQNSKPGLDKELLDVLTRIFQKALAGNFELQENPALVRAMINYLYTSNYEVYPALPASTESTSDDMPINVMSNSEMRAEPAHLSTVRGSDG</sequence>
<evidence type="ECO:0000313" key="1">
    <source>
        <dbReference type="EMBL" id="EAS37576.3"/>
    </source>
</evidence>
<dbReference type="GeneID" id="24164230"/>